<reference evidence="1 2" key="1">
    <citation type="submission" date="2015-09" db="EMBL/GenBank/DDBJ databases">
        <title>Draft Genome Sequence of Bradyrhizobium manausense Strain BR 3351T, a Novel Symbiotic Nitrogen-Fixing Alphaproteobacterium Isolated from Brazilian Amazon Rain Forest.</title>
        <authorList>
            <person name="De Araujo J.L."/>
            <person name="Zilli J.E."/>
        </authorList>
    </citation>
    <scope>NUCLEOTIDE SEQUENCE [LARGE SCALE GENOMIC DNA]</scope>
    <source>
        <strain evidence="1 2">BR3351</strain>
    </source>
</reference>
<dbReference type="AlphaFoldDB" id="A0A0R3DCA6"/>
<dbReference type="EMBL" id="LJYG01000105">
    <property type="protein sequence ID" value="KRQ04924.1"/>
    <property type="molecule type" value="Genomic_DNA"/>
</dbReference>
<evidence type="ECO:0008006" key="3">
    <source>
        <dbReference type="Google" id="ProtNLM"/>
    </source>
</evidence>
<protein>
    <recommendedName>
        <fullName evidence="3">ParB/Sulfiredoxin domain-containing protein</fullName>
    </recommendedName>
</protein>
<dbReference type="OrthoDB" id="8439121at2"/>
<keyword evidence="2" id="KW-1185">Reference proteome</keyword>
<gene>
    <name evidence="1" type="ORF">AOQ71_29165</name>
</gene>
<organism evidence="1 2">
    <name type="scientific">Bradyrhizobium manausense</name>
    <dbReference type="NCBI Taxonomy" id="989370"/>
    <lineage>
        <taxon>Bacteria</taxon>
        <taxon>Pseudomonadati</taxon>
        <taxon>Pseudomonadota</taxon>
        <taxon>Alphaproteobacteria</taxon>
        <taxon>Hyphomicrobiales</taxon>
        <taxon>Nitrobacteraceae</taxon>
        <taxon>Bradyrhizobium</taxon>
    </lineage>
</organism>
<name>A0A0R3DCA6_9BRAD</name>
<dbReference type="STRING" id="989370.AOQ71_29165"/>
<evidence type="ECO:0000313" key="1">
    <source>
        <dbReference type="EMBL" id="KRQ04924.1"/>
    </source>
</evidence>
<dbReference type="RefSeq" id="WP_057754050.1">
    <property type="nucleotide sequence ID" value="NZ_LJYG01000105.1"/>
</dbReference>
<dbReference type="Proteomes" id="UP000051936">
    <property type="component" value="Unassembled WGS sequence"/>
</dbReference>
<accession>A0A0R3DCA6</accession>
<comment type="caution">
    <text evidence="1">The sequence shown here is derived from an EMBL/GenBank/DDBJ whole genome shotgun (WGS) entry which is preliminary data.</text>
</comment>
<evidence type="ECO:0000313" key="2">
    <source>
        <dbReference type="Proteomes" id="UP000051936"/>
    </source>
</evidence>
<sequence>MAKYARNIQGAKVELELIEVDPDAVILDPTNPRVGFSIRQLQPAETSDAACALLLTSQEDTEALKRSIILSGGVQEPIYVRHDRTVAEGNRRVVALRAAREEFPQNPAFSSMPAWLIPEGTPEEAVQDLLNEIHLGSVRGWAPYEKALQMRALVKGGLIEAEVAERYRMTTNDVRQHIEAANLMDRLYFPIASDPTDAEHRTKFSYFLEFSKNGRIQRHRQTMENLPERFAHWVMDGRVDTGMKVRKLPKILDADEAVRLLEIEGFDAAEEYLAAKNPREQEFYLLMERTRQRLADMSVSEMMEAARGSDRLEVLENLRETLDDVLDNVRRVGTRKARGRRA</sequence>
<proteinExistence type="predicted"/>